<sequence length="1366" mass="149183">MGDDLQELLRRLKENAPQTQSQAGPQPSQSTAPQQSLWAQRSVSSTAGLTSPPAYSNIMQPASATGSPAPDADRTNNLLNLLKFNGQAGQQQGQSSPMANLQNVQANRHSSAQSPSIQSLQGRDQRPLSAHGLMSNLQRQPSANIKQSPMVEKSDSQSTSGANPQDFLLGLLLKPKGPATQQTQQQDEAKAEISNTDLDNLTQSFAAAKVDNAQRQFGSPMRSGNTFEAPQANQAGRFTYVNPFNELHTSSPLNRARSPKPDASNEPKKIEILKHSRDTTSSQHGEGGAPEAKIRKIGSNDTAGTAHQSVAEVLEGVGERVDKQVEKALAEATQPALKENDFKKENALKKEKIDNGNEAGDVQLSWESAEEEISTSMVEVYSLPMKPFISVQIKAASTKRPARPMRQDNYMQIATLKKDFDQIDRSLATASQTHIVYAQVATKKDNGGFRIIRQDSGTHKQVFRSSGERVFNVQLCTVEHDVETVLGTGVSGSVFWTSLAKSRGDLFADDDVEAQGFVMPAVQTVEENTSGSPVKTRAKMSSRHVEYFAIARGKHIFIITPDKVKEDAYCSSETRKVDSEKYFADHTLKINTGKAGKDFCWSEDDTVIASLDKNGRFKFWDVRELTTRACDLNEVKHDPVELAEPLWTMNAATSGSKPDEKPSVSSIMFLDKDRPMTKGCALRYVIIGFKQNHILQLWDLGLGKAVQEIRLPHEKDSDGICSISYHPTTCIITIGHPTRNSIYFIHLSAPKYKLPTMPQARYISMLAQSDPGLAKPDSTAIMSGIREFSFARIGELRSVDMLRIPVENAGDKGTPEETLFELYIVHSKGVAGVSIKREDLGWDAAGKMVNPKDGLKEGVIEVTDLVPPQKAASETTGTTESPAKQAPKQASVKKAETARSATPTKADIKKEPVATPSPAAANGVPGESSIAAPSESLPLTSTNPPLVTADSYSHAAQRSKSPNQAVLTPEASSKAMVAPTSTAIEPTVSYEGIDARIGQQFESLYQRLNADKRVNDAAAGARQDALLRLVSSTLTENVDASLNKIISARIERDVVPALTEVTGKVIDRKIAESLPKELNASVAAAMKAQLSTTLQSTLKDKDIQRAISDITGNHVAAKVQERVDQLLQKQLPGMATQASQKMIADLESRLGQQQRSAEAQRQQDNAKIEELSNIVRTLSATVQDMAASQTAFQEQILKMQRENKSAPQPSANTGSDSASAEVQAETEDQDVARMTQMLIDGRYEEATIQWISSDRQAEVFDKLFVRVNPSYLTTVSPLVALTVSAAVTSSFDTYVEQRLEWLDLVLKHIDVRDNDIRDVAPKIMDVIAQRLQGVYMQISETTPNDPTLRSVMSLNKNVQEIRRIRQ</sequence>
<dbReference type="PANTHER" id="PTHR15598">
    <property type="entry name" value="ENHANCER OF MRNA-DECAPPING PROTEIN 4"/>
    <property type="match status" value="1"/>
</dbReference>
<gene>
    <name evidence="9" type="ORF">TI39_contig485g00013</name>
</gene>
<feature type="compositionally biased region" description="Polar residues" evidence="7">
    <location>
        <begin position="37"/>
        <end position="66"/>
    </location>
</feature>
<proteinExistence type="inferred from homology"/>
<feature type="region of interest" description="Disordered" evidence="7">
    <location>
        <begin position="864"/>
        <end position="973"/>
    </location>
</feature>
<keyword evidence="4" id="KW-0853">WD repeat</keyword>
<feature type="domain" description="EDC4-like protein pdc1 beta-propeller" evidence="8">
    <location>
        <begin position="529"/>
        <end position="747"/>
    </location>
</feature>
<dbReference type="GO" id="GO:0031087">
    <property type="term" value="P:deadenylation-independent decapping of nuclear-transcribed mRNA"/>
    <property type="evidence" value="ECO:0007669"/>
    <property type="project" value="InterPro"/>
</dbReference>
<keyword evidence="5" id="KW-0677">Repeat</keyword>
<dbReference type="InterPro" id="IPR055393">
    <property type="entry name" value="Beta-prop_EDC4L"/>
</dbReference>
<feature type="compositionally biased region" description="Polar residues" evidence="7">
    <location>
        <begin position="104"/>
        <end position="122"/>
    </location>
</feature>
<dbReference type="OrthoDB" id="21128at2759"/>
<protein>
    <recommendedName>
        <fullName evidence="8">EDC4-like protein pdc1 beta-propeller domain-containing protein</fullName>
    </recommendedName>
</protein>
<dbReference type="Pfam" id="PF24106">
    <property type="entry name" value="Beta-prop_EDC4L"/>
    <property type="match status" value="1"/>
</dbReference>
<evidence type="ECO:0000259" key="8">
    <source>
        <dbReference type="Pfam" id="PF24106"/>
    </source>
</evidence>
<evidence type="ECO:0000256" key="3">
    <source>
        <dbReference type="ARBA" id="ARBA00022490"/>
    </source>
</evidence>
<dbReference type="SUPFAM" id="SSF50978">
    <property type="entry name" value="WD40 repeat-like"/>
    <property type="match status" value="1"/>
</dbReference>
<feature type="compositionally biased region" description="Polar residues" evidence="7">
    <location>
        <begin position="872"/>
        <end position="882"/>
    </location>
</feature>
<reference evidence="9 10" key="1">
    <citation type="submission" date="2015-03" db="EMBL/GenBank/DDBJ databases">
        <title>RNA-seq based gene annotation and comparative genomics of four Zymoseptoria species reveal species-specific pathogenicity related genes and transposable element activity.</title>
        <authorList>
            <person name="Grandaubert J."/>
            <person name="Bhattacharyya A."/>
            <person name="Stukenbrock E.H."/>
        </authorList>
    </citation>
    <scope>NUCLEOTIDE SEQUENCE [LARGE SCALE GENOMIC DNA]</scope>
    <source>
        <strain evidence="9 10">Zb18110</strain>
    </source>
</reference>
<dbReference type="STRING" id="1047168.A0A0F4GJE5"/>
<evidence type="ECO:0000256" key="7">
    <source>
        <dbReference type="SAM" id="MobiDB-lite"/>
    </source>
</evidence>
<dbReference type="Gene3D" id="2.130.10.10">
    <property type="entry name" value="YVTN repeat-like/Quinoprotein amine dehydrogenase"/>
    <property type="match status" value="1"/>
</dbReference>
<feature type="compositionally biased region" description="Polar residues" evidence="7">
    <location>
        <begin position="937"/>
        <end position="966"/>
    </location>
</feature>
<evidence type="ECO:0000313" key="10">
    <source>
        <dbReference type="Proteomes" id="UP000033647"/>
    </source>
</evidence>
<feature type="coiled-coil region" evidence="6">
    <location>
        <begin position="1143"/>
        <end position="1174"/>
    </location>
</feature>
<evidence type="ECO:0000256" key="2">
    <source>
        <dbReference type="ARBA" id="ARBA00009639"/>
    </source>
</evidence>
<evidence type="ECO:0000256" key="1">
    <source>
        <dbReference type="ARBA" id="ARBA00004201"/>
    </source>
</evidence>
<dbReference type="Proteomes" id="UP000033647">
    <property type="component" value="Unassembled WGS sequence"/>
</dbReference>
<dbReference type="PANTHER" id="PTHR15598:SF5">
    <property type="entry name" value="ENHANCER OF MRNA-DECAPPING PROTEIN 4"/>
    <property type="match status" value="1"/>
</dbReference>
<feature type="region of interest" description="Disordered" evidence="7">
    <location>
        <begin position="1"/>
        <end position="75"/>
    </location>
</feature>
<feature type="region of interest" description="Disordered" evidence="7">
    <location>
        <begin position="247"/>
        <end position="305"/>
    </location>
</feature>
<dbReference type="GO" id="GO:0000932">
    <property type="term" value="C:P-body"/>
    <property type="evidence" value="ECO:0007669"/>
    <property type="project" value="UniProtKB-SubCell"/>
</dbReference>
<dbReference type="InterPro" id="IPR015943">
    <property type="entry name" value="WD40/YVTN_repeat-like_dom_sf"/>
</dbReference>
<accession>A0A0F4GJE5</accession>
<organism evidence="9 10">
    <name type="scientific">Zymoseptoria brevis</name>
    <dbReference type="NCBI Taxonomy" id="1047168"/>
    <lineage>
        <taxon>Eukaryota</taxon>
        <taxon>Fungi</taxon>
        <taxon>Dikarya</taxon>
        <taxon>Ascomycota</taxon>
        <taxon>Pezizomycotina</taxon>
        <taxon>Dothideomycetes</taxon>
        <taxon>Dothideomycetidae</taxon>
        <taxon>Mycosphaerellales</taxon>
        <taxon>Mycosphaerellaceae</taxon>
        <taxon>Zymoseptoria</taxon>
    </lineage>
</organism>
<keyword evidence="3" id="KW-0963">Cytoplasm</keyword>
<evidence type="ECO:0000256" key="6">
    <source>
        <dbReference type="SAM" id="Coils"/>
    </source>
</evidence>
<feature type="region of interest" description="Disordered" evidence="7">
    <location>
        <begin position="104"/>
        <end position="125"/>
    </location>
</feature>
<feature type="compositionally biased region" description="Basic and acidic residues" evidence="7">
    <location>
        <begin position="259"/>
        <end position="278"/>
    </location>
</feature>
<feature type="compositionally biased region" description="Polar residues" evidence="7">
    <location>
        <begin position="137"/>
        <end position="147"/>
    </location>
</feature>
<feature type="region of interest" description="Disordered" evidence="7">
    <location>
        <begin position="1201"/>
        <end position="1229"/>
    </location>
</feature>
<evidence type="ECO:0000256" key="5">
    <source>
        <dbReference type="ARBA" id="ARBA00022737"/>
    </source>
</evidence>
<keyword evidence="10" id="KW-1185">Reference proteome</keyword>
<feature type="region of interest" description="Disordered" evidence="7">
    <location>
        <begin position="137"/>
        <end position="165"/>
    </location>
</feature>
<feature type="compositionally biased region" description="Polar residues" evidence="7">
    <location>
        <begin position="1205"/>
        <end position="1220"/>
    </location>
</feature>
<dbReference type="EMBL" id="LAFY01000477">
    <property type="protein sequence ID" value="KJX97486.1"/>
    <property type="molecule type" value="Genomic_DNA"/>
</dbReference>
<dbReference type="InterPro" id="IPR036322">
    <property type="entry name" value="WD40_repeat_dom_sf"/>
</dbReference>
<evidence type="ECO:0000313" key="9">
    <source>
        <dbReference type="EMBL" id="KJX97486.1"/>
    </source>
</evidence>
<dbReference type="InterPro" id="IPR045152">
    <property type="entry name" value="EDC4-like"/>
</dbReference>
<comment type="subcellular location">
    <subcellularLocation>
        <location evidence="1">Cytoplasm</location>
        <location evidence="1">P-body</location>
    </subcellularLocation>
</comment>
<evidence type="ECO:0000256" key="4">
    <source>
        <dbReference type="ARBA" id="ARBA00022574"/>
    </source>
</evidence>
<comment type="caution">
    <text evidence="9">The sequence shown here is derived from an EMBL/GenBank/DDBJ whole genome shotgun (WGS) entry which is preliminary data.</text>
</comment>
<feature type="compositionally biased region" description="Low complexity" evidence="7">
    <location>
        <begin position="16"/>
        <end position="36"/>
    </location>
</feature>
<keyword evidence="6" id="KW-0175">Coiled coil</keyword>
<name>A0A0F4GJE5_9PEZI</name>
<comment type="similarity">
    <text evidence="2">Belongs to the WD repeat EDC4 family.</text>
</comment>